<evidence type="ECO:0000313" key="2">
    <source>
        <dbReference type="EMBL" id="OGE64146.1"/>
    </source>
</evidence>
<gene>
    <name evidence="2" type="ORF">A3J13_01940</name>
</gene>
<proteinExistence type="predicted"/>
<dbReference type="Gene3D" id="2.60.40.420">
    <property type="entry name" value="Cupredoxins - blue copper proteins"/>
    <property type="match status" value="1"/>
</dbReference>
<accession>A0A1F5MFK4</accession>
<dbReference type="Pfam" id="PF13473">
    <property type="entry name" value="Cupredoxin_1"/>
    <property type="match status" value="1"/>
</dbReference>
<dbReference type="AlphaFoldDB" id="A0A1F5MFK4"/>
<dbReference type="Proteomes" id="UP000183317">
    <property type="component" value="Unassembled WGS sequence"/>
</dbReference>
<organism evidence="2 3">
    <name type="scientific">Candidatus Daviesbacteria bacterium RIFCSPLOWO2_02_FULL_36_8</name>
    <dbReference type="NCBI Taxonomy" id="1797793"/>
    <lineage>
        <taxon>Bacteria</taxon>
        <taxon>Candidatus Daviesiibacteriota</taxon>
    </lineage>
</organism>
<dbReference type="InterPro" id="IPR008972">
    <property type="entry name" value="Cupredoxin"/>
</dbReference>
<dbReference type="EMBL" id="MFDU01000040">
    <property type="protein sequence ID" value="OGE64146.1"/>
    <property type="molecule type" value="Genomic_DNA"/>
</dbReference>
<evidence type="ECO:0000259" key="1">
    <source>
        <dbReference type="Pfam" id="PF13473"/>
    </source>
</evidence>
<comment type="caution">
    <text evidence="2">The sequence shown here is derived from an EMBL/GenBank/DDBJ whole genome shotgun (WGS) entry which is preliminary data.</text>
</comment>
<sequence>FLLFVTSYLSLVTPVYAHSTIQIVEMVEDGFEPQTLTLDQDSTVLFLNKDKVDRWPASNIHPTHDVYPEFDPQKSIPPGSSWVFKPKKIGEWKFHDHLLPHFRGTIIVEAEKESSTEVKPDEDEEGENIFTTVINYITHLYEKFMATFKGINVNFKVSAVDFKKLKAGEQIQALENIFKSKGTEYTWEFLKTTFKGEAGTSGNIHDLAHLLGSLMYEKGGFEAITFCTSEYAFGCYHGFLDKAFEKNLDNLSQAEIACSKLGPINSGPVASCIHGIGHGVASFYNTSDIKASLLACNKLKNGSNFCHDGVFMEFARGASSDFYPESDRLSPCSTLREEFGDTYSFACGRNQPEILMQRFKYSFEEVIDVCLLSDDKEFKNACFDTLGFKLASNSSSSDGIIAGCSKISDVELMAKCVTAAAGELIFQEVPGWQTKAPFVCNSLKSPFYESCHQHLQRLIQDYQRR</sequence>
<feature type="domain" description="EfeO-type cupredoxin-like" evidence="1">
    <location>
        <begin position="17"/>
        <end position="108"/>
    </location>
</feature>
<reference evidence="2 3" key="1">
    <citation type="journal article" date="2016" name="Nat. Commun.">
        <title>Thousands of microbial genomes shed light on interconnected biogeochemical processes in an aquifer system.</title>
        <authorList>
            <person name="Anantharaman K."/>
            <person name="Brown C.T."/>
            <person name="Hug L.A."/>
            <person name="Sharon I."/>
            <person name="Castelle C.J."/>
            <person name="Probst A.J."/>
            <person name="Thomas B.C."/>
            <person name="Singh A."/>
            <person name="Wilkins M.J."/>
            <person name="Karaoz U."/>
            <person name="Brodie E.L."/>
            <person name="Williams K.H."/>
            <person name="Hubbard S.S."/>
            <person name="Banfield J.F."/>
        </authorList>
    </citation>
    <scope>NUCLEOTIDE SEQUENCE [LARGE SCALE GENOMIC DNA]</scope>
</reference>
<evidence type="ECO:0000313" key="3">
    <source>
        <dbReference type="Proteomes" id="UP000183317"/>
    </source>
</evidence>
<dbReference type="SUPFAM" id="SSF49503">
    <property type="entry name" value="Cupredoxins"/>
    <property type="match status" value="1"/>
</dbReference>
<dbReference type="InterPro" id="IPR028096">
    <property type="entry name" value="EfeO_Cupredoxin"/>
</dbReference>
<feature type="non-terminal residue" evidence="2">
    <location>
        <position position="1"/>
    </location>
</feature>
<protein>
    <recommendedName>
        <fullName evidence="1">EfeO-type cupredoxin-like domain-containing protein</fullName>
    </recommendedName>
</protein>
<name>A0A1F5MFK4_9BACT</name>